<name>A0AAN8EX15_TRICO</name>
<feature type="non-terminal residue" evidence="2">
    <location>
        <position position="1"/>
    </location>
</feature>
<evidence type="ECO:0000256" key="1">
    <source>
        <dbReference type="SAM" id="MobiDB-lite"/>
    </source>
</evidence>
<reference evidence="2 3" key="1">
    <citation type="submission" date="2019-10" db="EMBL/GenBank/DDBJ databases">
        <title>Assembly and Annotation for the nematode Trichostrongylus colubriformis.</title>
        <authorList>
            <person name="Martin J."/>
        </authorList>
    </citation>
    <scope>NUCLEOTIDE SEQUENCE [LARGE SCALE GENOMIC DNA]</scope>
    <source>
        <strain evidence="2">G859</strain>
        <tissue evidence="2">Whole worm</tissue>
    </source>
</reference>
<evidence type="ECO:0000313" key="3">
    <source>
        <dbReference type="Proteomes" id="UP001331761"/>
    </source>
</evidence>
<comment type="caution">
    <text evidence="2">The sequence shown here is derived from an EMBL/GenBank/DDBJ whole genome shotgun (WGS) entry which is preliminary data.</text>
</comment>
<dbReference type="EMBL" id="WIXE01022135">
    <property type="protein sequence ID" value="KAK5967762.1"/>
    <property type="molecule type" value="Genomic_DNA"/>
</dbReference>
<organism evidence="2 3">
    <name type="scientific">Trichostrongylus colubriformis</name>
    <name type="common">Black scour worm</name>
    <dbReference type="NCBI Taxonomy" id="6319"/>
    <lineage>
        <taxon>Eukaryota</taxon>
        <taxon>Metazoa</taxon>
        <taxon>Ecdysozoa</taxon>
        <taxon>Nematoda</taxon>
        <taxon>Chromadorea</taxon>
        <taxon>Rhabditida</taxon>
        <taxon>Rhabditina</taxon>
        <taxon>Rhabditomorpha</taxon>
        <taxon>Strongyloidea</taxon>
        <taxon>Trichostrongylidae</taxon>
        <taxon>Trichostrongylus</taxon>
    </lineage>
</organism>
<feature type="region of interest" description="Disordered" evidence="1">
    <location>
        <begin position="128"/>
        <end position="169"/>
    </location>
</feature>
<evidence type="ECO:0000313" key="2">
    <source>
        <dbReference type="EMBL" id="KAK5967762.1"/>
    </source>
</evidence>
<proteinExistence type="predicted"/>
<protein>
    <submittedName>
        <fullName evidence="2">Uncharacterized protein</fullName>
    </submittedName>
</protein>
<accession>A0AAN8EX15</accession>
<sequence>RSNKIFDRNKPNHIFGRLEDKVDLVKVIRKYEAKKTDNEAKMVCDNSIFLQYQLPATGYTAPIQEKNAELATSILAIGCRDKVIENTVTKEDDQLLAQFFSGKTPCSPAIKSALLQAMLTNPNLLPPSWVEGQQSKELPWTPHPTSKQINEEMAQVKHPSHSCKLSENT</sequence>
<dbReference type="Proteomes" id="UP001331761">
    <property type="component" value="Unassembled WGS sequence"/>
</dbReference>
<gene>
    <name evidence="2" type="ORF">GCK32_011851</name>
</gene>
<dbReference type="AlphaFoldDB" id="A0AAN8EX15"/>
<keyword evidence="3" id="KW-1185">Reference proteome</keyword>